<keyword evidence="7 9" id="KW-0472">Membrane</keyword>
<keyword evidence="4" id="KW-0997">Cell inner membrane</keyword>
<evidence type="ECO:0000256" key="7">
    <source>
        <dbReference type="ARBA" id="ARBA00023136"/>
    </source>
</evidence>
<accession>A0A1Y0D8H0</accession>
<dbReference type="EMBL" id="CP021377">
    <property type="protein sequence ID" value="ART83574.1"/>
    <property type="molecule type" value="Genomic_DNA"/>
</dbReference>
<keyword evidence="11" id="KW-1185">Reference proteome</keyword>
<dbReference type="PANTHER" id="PTHR30574:SF1">
    <property type="entry name" value="SULPHUR TRANSPORT DOMAIN-CONTAINING PROTEIN"/>
    <property type="match status" value="1"/>
</dbReference>
<organism evidence="10 11">
    <name type="scientific">Oceanisphaera profunda</name>
    <dbReference type="NCBI Taxonomy" id="1416627"/>
    <lineage>
        <taxon>Bacteria</taxon>
        <taxon>Pseudomonadati</taxon>
        <taxon>Pseudomonadota</taxon>
        <taxon>Gammaproteobacteria</taxon>
        <taxon>Aeromonadales</taxon>
        <taxon>Aeromonadaceae</taxon>
        <taxon>Oceanisphaera</taxon>
    </lineage>
</organism>
<feature type="transmembrane region" description="Helical" evidence="9">
    <location>
        <begin position="55"/>
        <end position="74"/>
    </location>
</feature>
<comment type="similarity">
    <text evidence="8">Belongs to the TsuA/YedE (TC 9.B.102) family.</text>
</comment>
<dbReference type="InterPro" id="IPR007272">
    <property type="entry name" value="Sulf_transp_TsuA/YedE"/>
</dbReference>
<dbReference type="Proteomes" id="UP000243937">
    <property type="component" value="Chromosome"/>
</dbReference>
<evidence type="ECO:0008006" key="12">
    <source>
        <dbReference type="Google" id="ProtNLM"/>
    </source>
</evidence>
<dbReference type="PANTHER" id="PTHR30574">
    <property type="entry name" value="INNER MEMBRANE PROTEIN YEDE"/>
    <property type="match status" value="1"/>
</dbReference>
<evidence type="ECO:0000256" key="2">
    <source>
        <dbReference type="ARBA" id="ARBA00022448"/>
    </source>
</evidence>
<evidence type="ECO:0000256" key="5">
    <source>
        <dbReference type="ARBA" id="ARBA00022692"/>
    </source>
</evidence>
<dbReference type="AlphaFoldDB" id="A0A1Y0D8H0"/>
<dbReference type="OrthoDB" id="9814020at2"/>
<evidence type="ECO:0000256" key="4">
    <source>
        <dbReference type="ARBA" id="ARBA00022519"/>
    </source>
</evidence>
<name>A0A1Y0D8H0_9GAMM</name>
<feature type="transmembrane region" description="Helical" evidence="9">
    <location>
        <begin position="121"/>
        <end position="140"/>
    </location>
</feature>
<evidence type="ECO:0000313" key="10">
    <source>
        <dbReference type="EMBL" id="ART83574.1"/>
    </source>
</evidence>
<dbReference type="RefSeq" id="WP_087038253.1">
    <property type="nucleotide sequence ID" value="NZ_CP021377.1"/>
</dbReference>
<proteinExistence type="inferred from homology"/>
<evidence type="ECO:0000256" key="9">
    <source>
        <dbReference type="SAM" id="Phobius"/>
    </source>
</evidence>
<keyword evidence="2" id="KW-0813">Transport</keyword>
<keyword evidence="6 9" id="KW-1133">Transmembrane helix</keyword>
<comment type="subcellular location">
    <subcellularLocation>
        <location evidence="1">Cell inner membrane</location>
        <topology evidence="1">Multi-pass membrane protein</topology>
    </subcellularLocation>
</comment>
<reference evidence="10 11" key="1">
    <citation type="journal article" date="2014" name="Int. J. Syst. Evol. Microbiol.">
        <title>Oceanisphaera profunda sp. nov., a marine bacterium isolated from deep-sea sediment, and emended description of the genus Oceanisphaera.</title>
        <authorList>
            <person name="Xu Z."/>
            <person name="Zhang X.Y."/>
            <person name="Su H.N."/>
            <person name="Yu Z.C."/>
            <person name="Liu C."/>
            <person name="Li H."/>
            <person name="Chen X.L."/>
            <person name="Song X.Y."/>
            <person name="Xie B.B."/>
            <person name="Qin Q.L."/>
            <person name="Zhou B.C."/>
            <person name="Shi M."/>
            <person name="Huang Y."/>
            <person name="Zhang Y.Z."/>
        </authorList>
    </citation>
    <scope>NUCLEOTIDE SEQUENCE [LARGE SCALE GENOMIC DNA]</scope>
    <source>
        <strain evidence="10 11">SM1222</strain>
    </source>
</reference>
<keyword evidence="3" id="KW-1003">Cell membrane</keyword>
<feature type="transmembrane region" description="Helical" evidence="9">
    <location>
        <begin position="12"/>
        <end position="43"/>
    </location>
</feature>
<evidence type="ECO:0000313" key="11">
    <source>
        <dbReference type="Proteomes" id="UP000243937"/>
    </source>
</evidence>
<sequence>MTIINFTPWSALLGGAFIGAGALLLLLGAGKIAGISGIIASLGNKSNHADKGWRVAFLVGLLLVPALLFASDAIAVPELAGFSVLKLAAAGLLVGIGTRLGNGCTSGHGICGMGRFSIRSVVATVVFIGAGMATVTLLGLGL</sequence>
<evidence type="ECO:0000256" key="6">
    <source>
        <dbReference type="ARBA" id="ARBA00022989"/>
    </source>
</evidence>
<gene>
    <name evidence="10" type="ORF">CBP31_13815</name>
</gene>
<feature type="transmembrane region" description="Helical" evidence="9">
    <location>
        <begin position="80"/>
        <end position="100"/>
    </location>
</feature>
<dbReference type="KEGG" id="opf:CBP31_13815"/>
<evidence type="ECO:0000256" key="3">
    <source>
        <dbReference type="ARBA" id="ARBA00022475"/>
    </source>
</evidence>
<protein>
    <recommendedName>
        <fullName evidence="12">Sulphur transport domain-containing protein</fullName>
    </recommendedName>
</protein>
<evidence type="ECO:0000256" key="8">
    <source>
        <dbReference type="ARBA" id="ARBA00035655"/>
    </source>
</evidence>
<evidence type="ECO:0000256" key="1">
    <source>
        <dbReference type="ARBA" id="ARBA00004429"/>
    </source>
</evidence>
<keyword evidence="5 9" id="KW-0812">Transmembrane</keyword>
<dbReference type="GO" id="GO:0005886">
    <property type="term" value="C:plasma membrane"/>
    <property type="evidence" value="ECO:0007669"/>
    <property type="project" value="UniProtKB-SubCell"/>
</dbReference>